<dbReference type="Gene3D" id="3.40.50.300">
    <property type="entry name" value="P-loop containing nucleotide triphosphate hydrolases"/>
    <property type="match status" value="3"/>
</dbReference>
<dbReference type="CDD" id="cd18808">
    <property type="entry name" value="SF1_C_Upf1"/>
    <property type="match status" value="1"/>
</dbReference>
<keyword evidence="7" id="KW-1185">Reference proteome</keyword>
<proteinExistence type="predicted"/>
<dbReference type="InterPro" id="IPR047187">
    <property type="entry name" value="SF1_C_Upf1"/>
</dbReference>
<dbReference type="SUPFAM" id="SSF52540">
    <property type="entry name" value="P-loop containing nucleoside triphosphate hydrolases"/>
    <property type="match status" value="1"/>
</dbReference>
<feature type="domain" description="DNA2/NAM7 helicase helicase" evidence="3">
    <location>
        <begin position="288"/>
        <end position="674"/>
    </location>
</feature>
<dbReference type="InterPro" id="IPR045055">
    <property type="entry name" value="DNA2/NAM7-like"/>
</dbReference>
<evidence type="ECO:0000256" key="1">
    <source>
        <dbReference type="ARBA" id="ARBA00022806"/>
    </source>
</evidence>
<dbReference type="AlphaFoldDB" id="A0A4U0TTN3"/>
<keyword evidence="1" id="KW-0067">ATP-binding</keyword>
<gene>
    <name evidence="6" type="ORF">B0A50_06240</name>
</gene>
<comment type="caution">
    <text evidence="6">The sequence shown here is derived from an EMBL/GenBank/DDBJ whole genome shotgun (WGS) entry which is preliminary data.</text>
</comment>
<organism evidence="6 7">
    <name type="scientific">Salinomyces thailandicus</name>
    <dbReference type="NCBI Taxonomy" id="706561"/>
    <lineage>
        <taxon>Eukaryota</taxon>
        <taxon>Fungi</taxon>
        <taxon>Dikarya</taxon>
        <taxon>Ascomycota</taxon>
        <taxon>Pezizomycotina</taxon>
        <taxon>Dothideomycetes</taxon>
        <taxon>Dothideomycetidae</taxon>
        <taxon>Mycosphaerellales</taxon>
        <taxon>Teratosphaeriaceae</taxon>
        <taxon>Salinomyces</taxon>
    </lineage>
</organism>
<feature type="domain" description="DNA2/NAM7 helicase-like C-terminal" evidence="4">
    <location>
        <begin position="684"/>
        <end position="872"/>
    </location>
</feature>
<accession>A0A4U0TTN3</accession>
<evidence type="ECO:0000313" key="6">
    <source>
        <dbReference type="EMBL" id="TKA25336.1"/>
    </source>
</evidence>
<feature type="region of interest" description="Disordered" evidence="2">
    <location>
        <begin position="999"/>
        <end position="1027"/>
    </location>
</feature>
<dbReference type="Pfam" id="PF25396">
    <property type="entry name" value="ZNFX1"/>
    <property type="match status" value="1"/>
</dbReference>
<dbReference type="OrthoDB" id="409395at2759"/>
<evidence type="ECO:0000256" key="2">
    <source>
        <dbReference type="SAM" id="MobiDB-lite"/>
    </source>
</evidence>
<reference evidence="6 7" key="1">
    <citation type="submission" date="2017-03" db="EMBL/GenBank/DDBJ databases">
        <title>Genomes of endolithic fungi from Antarctica.</title>
        <authorList>
            <person name="Coleine C."/>
            <person name="Masonjones S."/>
            <person name="Stajich J.E."/>
        </authorList>
    </citation>
    <scope>NUCLEOTIDE SEQUENCE [LARGE SCALE GENOMIC DNA]</scope>
    <source>
        <strain evidence="6 7">CCFEE 6315</strain>
    </source>
</reference>
<feature type="domain" description="ZNFX1" evidence="5">
    <location>
        <begin position="111"/>
        <end position="209"/>
    </location>
</feature>
<dbReference type="Proteomes" id="UP000308549">
    <property type="component" value="Unassembled WGS sequence"/>
</dbReference>
<dbReference type="PANTHER" id="PTHR10887:SF341">
    <property type="entry name" value="NFX1-TYPE ZINC FINGER-CONTAINING PROTEIN 1"/>
    <property type="match status" value="1"/>
</dbReference>
<keyword evidence="1" id="KW-0347">Helicase</keyword>
<dbReference type="InterPro" id="IPR041677">
    <property type="entry name" value="DNA2/NAM7_AAA_11"/>
</dbReference>
<dbReference type="Pfam" id="PF13086">
    <property type="entry name" value="AAA_11"/>
    <property type="match status" value="1"/>
</dbReference>
<dbReference type="InterPro" id="IPR027417">
    <property type="entry name" value="P-loop_NTPase"/>
</dbReference>
<dbReference type="InterPro" id="IPR057373">
    <property type="entry name" value="ZNFX1"/>
</dbReference>
<evidence type="ECO:0000259" key="5">
    <source>
        <dbReference type="Pfam" id="PF25396"/>
    </source>
</evidence>
<dbReference type="CDD" id="cd06008">
    <property type="entry name" value="NF-X1-zinc-finger"/>
    <property type="match status" value="1"/>
</dbReference>
<dbReference type="GO" id="GO:0004386">
    <property type="term" value="F:helicase activity"/>
    <property type="evidence" value="ECO:0007669"/>
    <property type="project" value="InterPro"/>
</dbReference>
<evidence type="ECO:0000259" key="4">
    <source>
        <dbReference type="Pfam" id="PF13087"/>
    </source>
</evidence>
<dbReference type="Pfam" id="PF13087">
    <property type="entry name" value="AAA_12"/>
    <property type="match status" value="1"/>
</dbReference>
<evidence type="ECO:0008006" key="8">
    <source>
        <dbReference type="Google" id="ProtNLM"/>
    </source>
</evidence>
<sequence length="1162" mass="129820">MNENLLERFGRSRRGVRDERQQIQLMVQPQRLNTKIREYFVDATKPTDGGAWLDRPEVPTSAEVLDTDGGSSDEVAIEPNRPRGAFLSIEAYLATQYELLREDAVKPLRDAVHVCAITCSTRGVALRITFSLQRTGKKILWEQSKRLITGSLVVLTPVGDMFQKKAIVATVAARPLAGLQQNPPELDLFIARAKEMEIDPAMEFVMIEERSGFYEADRHTLLALQKMAREPFPLSEHIVDVEQFVSPPQYVIDNPVMDLTSVLRNNKHETYEKVDIITRWPKQPASDLDASQLSALKRVLTKRLAIVQGPPGTGKTHVTVELLKVKLANYKSGDPPILIACQTNHALDQLLRHIAPLVPEEFVRLGGRSKDRDVIKKRTLHEVKQGVREPPLAGCLKPNARKKMKALEKEMALILSPLKPVKTPLEADTLQRLGVLTQKQAETLVSGASQWVQQERSNPNVPALNVWVGTALVAVPPKQLPEEFGFEFEEADLEFEQLKELEAETQANGDDEHEGLVGETFPIADNFTSKKPTGVSEAKQMQSAIQALKQQDMWKIPEPVRGAVYRYLQTEAKKVITTAFREKAEAYNKLALDRRTGLWEEHETILKKQKVVGMTTTGLSKYRGLLAALGSKDIVVEEAAETLEAPTAVACLPSLEQLILVGDHKQLRPHCHSKILENSPYYLNISLFERMVNNSVEYDTLSKQRRMIPEIRRILHPIYGNLITDHASVLDPGKRPNVPGMGGVNSFFFTHVWLEQRDSQMSAYNPDEADMIVGFVEYLHYNGVDTEDITVLTFYNGQRKRILTQLRKAITLQGCRFNVVTVDSYQGEENKIVLLSLVRNNDHNQIGFLGVENRVCVALSRAQCGFYLFGNGELLYRHNVWRKVLQIMLGASRKRERPQHVPSRVNDALEVRCSNHNKVTSIKEPSDWQKIVGGCQMECQDILPCGHACQLTCHPFSHDVIGCQQTCGKPLPCGHGTCENVCGSVCECKTCIRPPKSSTQIAKASPFDGQEQRSEHASPVSNAASWQSFAQDESRRYSSAVASLDASREASTQVSPQKGAEELQLLDLGEDNNARMEEEQMAERLHQLQLGLDGAGEVKKKGKGKERAVEEVVVAGGGSGRKKCVERIEPAELEQQAMVGAKDEDAAGHQKDWSKESMSLLD</sequence>
<dbReference type="GO" id="GO:0031380">
    <property type="term" value="C:nuclear RNA-directed RNA polymerase complex"/>
    <property type="evidence" value="ECO:0007669"/>
    <property type="project" value="TreeGrafter"/>
</dbReference>
<keyword evidence="1" id="KW-0378">Hydrolase</keyword>
<keyword evidence="1" id="KW-0547">Nucleotide-binding</keyword>
<feature type="compositionally biased region" description="Basic and acidic residues" evidence="2">
    <location>
        <begin position="1141"/>
        <end position="1155"/>
    </location>
</feature>
<protein>
    <recommendedName>
        <fullName evidence="8">P-loop containing nucleoside triphosphate hydrolase protein</fullName>
    </recommendedName>
</protein>
<evidence type="ECO:0000259" key="3">
    <source>
        <dbReference type="Pfam" id="PF13086"/>
    </source>
</evidence>
<dbReference type="InterPro" id="IPR041679">
    <property type="entry name" value="DNA2/NAM7-like_C"/>
</dbReference>
<dbReference type="EMBL" id="NAJL01000036">
    <property type="protein sequence ID" value="TKA25336.1"/>
    <property type="molecule type" value="Genomic_DNA"/>
</dbReference>
<dbReference type="GO" id="GO:0031048">
    <property type="term" value="P:regulatory ncRNA-mediated heterochromatin formation"/>
    <property type="evidence" value="ECO:0007669"/>
    <property type="project" value="TreeGrafter"/>
</dbReference>
<dbReference type="PANTHER" id="PTHR10887">
    <property type="entry name" value="DNA2/NAM7 HELICASE FAMILY"/>
    <property type="match status" value="1"/>
</dbReference>
<evidence type="ECO:0000313" key="7">
    <source>
        <dbReference type="Proteomes" id="UP000308549"/>
    </source>
</evidence>
<name>A0A4U0TTN3_9PEZI</name>
<feature type="region of interest" description="Disordered" evidence="2">
    <location>
        <begin position="1139"/>
        <end position="1162"/>
    </location>
</feature>